<reference evidence="2 3" key="1">
    <citation type="submission" date="2023-07" db="EMBL/GenBank/DDBJ databases">
        <title>Sorghum-associated microbial communities from plants grown in Nebraska, USA.</title>
        <authorList>
            <person name="Schachtman D."/>
        </authorList>
    </citation>
    <scope>NUCLEOTIDE SEQUENCE [LARGE SCALE GENOMIC DNA]</scope>
    <source>
        <strain evidence="2 3">BE240</strain>
    </source>
</reference>
<evidence type="ECO:0000313" key="3">
    <source>
        <dbReference type="Proteomes" id="UP001265550"/>
    </source>
</evidence>
<evidence type="ECO:0000256" key="1">
    <source>
        <dbReference type="SAM" id="Phobius"/>
    </source>
</evidence>
<keyword evidence="1" id="KW-0812">Transmembrane</keyword>
<dbReference type="EMBL" id="JAVDWE010000013">
    <property type="protein sequence ID" value="MDR7096215.1"/>
    <property type="molecule type" value="Genomic_DNA"/>
</dbReference>
<organism evidence="2 3">
    <name type="scientific">Hydrogenophaga laconesensis</name>
    <dbReference type="NCBI Taxonomy" id="1805971"/>
    <lineage>
        <taxon>Bacteria</taxon>
        <taxon>Pseudomonadati</taxon>
        <taxon>Pseudomonadota</taxon>
        <taxon>Betaproteobacteria</taxon>
        <taxon>Burkholderiales</taxon>
        <taxon>Comamonadaceae</taxon>
        <taxon>Hydrogenophaga</taxon>
    </lineage>
</organism>
<protein>
    <submittedName>
        <fullName evidence="2">Uncharacterized protein</fullName>
    </submittedName>
</protein>
<feature type="transmembrane region" description="Helical" evidence="1">
    <location>
        <begin position="15"/>
        <end position="34"/>
    </location>
</feature>
<dbReference type="Proteomes" id="UP001265550">
    <property type="component" value="Unassembled WGS sequence"/>
</dbReference>
<name>A0ABU1VFW2_9BURK</name>
<sequence>MSQINQNYGLFMDRMTNVETFGALIFMLVLAFGARQGSCRLSHAALS</sequence>
<keyword evidence="3" id="KW-1185">Reference proteome</keyword>
<accession>A0ABU1VFW2</accession>
<keyword evidence="1" id="KW-0472">Membrane</keyword>
<dbReference type="RefSeq" id="WP_204734993.1">
    <property type="nucleotide sequence ID" value="NZ_JAVDWE010000013.1"/>
</dbReference>
<keyword evidence="1" id="KW-1133">Transmembrane helix</keyword>
<gene>
    <name evidence="2" type="ORF">J2X09_003972</name>
</gene>
<comment type="caution">
    <text evidence="2">The sequence shown here is derived from an EMBL/GenBank/DDBJ whole genome shotgun (WGS) entry which is preliminary data.</text>
</comment>
<proteinExistence type="predicted"/>
<evidence type="ECO:0000313" key="2">
    <source>
        <dbReference type="EMBL" id="MDR7096215.1"/>
    </source>
</evidence>